<dbReference type="SUPFAM" id="SSF88874">
    <property type="entry name" value="Receptor-binding domain of short tail fibre protein gp12"/>
    <property type="match status" value="1"/>
</dbReference>
<dbReference type="STRING" id="550983.A4R26_22800"/>
<dbReference type="EMBL" id="LWBP01000187">
    <property type="protein sequence ID" value="OQP58795.1"/>
    <property type="molecule type" value="Genomic_DNA"/>
</dbReference>
<evidence type="ECO:0000313" key="2">
    <source>
        <dbReference type="EMBL" id="OQP58795.1"/>
    </source>
</evidence>
<gene>
    <name evidence="2" type="ORF">A4R26_22800</name>
</gene>
<dbReference type="OrthoDB" id="9810174at2"/>
<sequence>MDENILAEIRLFAGNFAPRNWAFCHGQLLPISQYSALFSLLGAMYGGNGKSTFALPDLRGRLAIGQGQGPGLTSYVPGESGGTEFVTLGADNLPLHSHSVSGTVSMECYAGAGNSDTPHDTFPAMLEGTDMYATVTNGSVMPAMQHNLTVSATGGTEAINNLQPVLALNYIICMAGTYPPRS</sequence>
<evidence type="ECO:0000313" key="3">
    <source>
        <dbReference type="Proteomes" id="UP000192276"/>
    </source>
</evidence>
<comment type="caution">
    <text evidence="2">The sequence shown here is derived from an EMBL/GenBank/DDBJ whole genome shotgun (WGS) entry which is preliminary data.</text>
</comment>
<dbReference type="Pfam" id="PF07484">
    <property type="entry name" value="Collar"/>
    <property type="match status" value="1"/>
</dbReference>
<dbReference type="InterPro" id="IPR011083">
    <property type="entry name" value="Phage_tail_collar_dom"/>
</dbReference>
<dbReference type="AlphaFoldDB" id="A0A1V9FKC3"/>
<name>A0A1V9FKC3_9BACT</name>
<protein>
    <recommendedName>
        <fullName evidence="1">Phage tail collar domain-containing protein</fullName>
    </recommendedName>
</protein>
<organism evidence="2 3">
    <name type="scientific">Niastella populi</name>
    <dbReference type="NCBI Taxonomy" id="550983"/>
    <lineage>
        <taxon>Bacteria</taxon>
        <taxon>Pseudomonadati</taxon>
        <taxon>Bacteroidota</taxon>
        <taxon>Chitinophagia</taxon>
        <taxon>Chitinophagales</taxon>
        <taxon>Chitinophagaceae</taxon>
        <taxon>Niastella</taxon>
    </lineage>
</organism>
<keyword evidence="3" id="KW-1185">Reference proteome</keyword>
<dbReference type="Gene3D" id="3.90.1340.10">
    <property type="entry name" value="Phage tail collar domain"/>
    <property type="match status" value="1"/>
</dbReference>
<evidence type="ECO:0000259" key="1">
    <source>
        <dbReference type="Pfam" id="PF07484"/>
    </source>
</evidence>
<reference evidence="3" key="1">
    <citation type="submission" date="2016-04" db="EMBL/GenBank/DDBJ databases">
        <authorList>
            <person name="Chen L."/>
            <person name="Zhuang W."/>
            <person name="Wang G."/>
        </authorList>
    </citation>
    <scope>NUCLEOTIDE SEQUENCE [LARGE SCALE GENOMIC DNA]</scope>
    <source>
        <strain evidence="3">208</strain>
    </source>
</reference>
<dbReference type="InterPro" id="IPR037053">
    <property type="entry name" value="Phage_tail_collar_dom_sf"/>
</dbReference>
<accession>A0A1V9FKC3</accession>
<dbReference type="RefSeq" id="WP_081165224.1">
    <property type="nucleotide sequence ID" value="NZ_LWBP01000187.1"/>
</dbReference>
<proteinExistence type="predicted"/>
<dbReference type="Proteomes" id="UP000192276">
    <property type="component" value="Unassembled WGS sequence"/>
</dbReference>
<feature type="domain" description="Phage tail collar" evidence="1">
    <location>
        <begin position="8"/>
        <end position="62"/>
    </location>
</feature>